<name>A0A2P7QRP7_9SPHN</name>
<dbReference type="AlphaFoldDB" id="A0A2P7QRP7"/>
<keyword evidence="2 5" id="KW-0812">Transmembrane</keyword>
<keyword evidence="7" id="KW-1185">Reference proteome</keyword>
<evidence type="ECO:0000256" key="1">
    <source>
        <dbReference type="ARBA" id="ARBA00004141"/>
    </source>
</evidence>
<dbReference type="Proteomes" id="UP000241167">
    <property type="component" value="Unassembled WGS sequence"/>
</dbReference>
<dbReference type="Pfam" id="PF07681">
    <property type="entry name" value="DoxX"/>
    <property type="match status" value="1"/>
</dbReference>
<evidence type="ECO:0000256" key="4">
    <source>
        <dbReference type="ARBA" id="ARBA00023136"/>
    </source>
</evidence>
<dbReference type="EMBL" id="PXYI01000003">
    <property type="protein sequence ID" value="PSJ40653.1"/>
    <property type="molecule type" value="Genomic_DNA"/>
</dbReference>
<feature type="transmembrane region" description="Helical" evidence="5">
    <location>
        <begin position="143"/>
        <end position="162"/>
    </location>
</feature>
<evidence type="ECO:0000256" key="3">
    <source>
        <dbReference type="ARBA" id="ARBA00022989"/>
    </source>
</evidence>
<gene>
    <name evidence="6" type="ORF">C7I55_10065</name>
</gene>
<feature type="transmembrane region" description="Helical" evidence="5">
    <location>
        <begin position="108"/>
        <end position="128"/>
    </location>
</feature>
<evidence type="ECO:0000256" key="2">
    <source>
        <dbReference type="ARBA" id="ARBA00022692"/>
    </source>
</evidence>
<dbReference type="GO" id="GO:0016020">
    <property type="term" value="C:membrane"/>
    <property type="evidence" value="ECO:0007669"/>
    <property type="project" value="UniProtKB-SubCell"/>
</dbReference>
<reference evidence="6 7" key="1">
    <citation type="submission" date="2018-03" db="EMBL/GenBank/DDBJ databases">
        <title>The draft genome of Sphingosinicella sp. GL-C-18.</title>
        <authorList>
            <person name="Liu L."/>
            <person name="Li L."/>
            <person name="Liang L."/>
            <person name="Zhang X."/>
            <person name="Wang T."/>
        </authorList>
    </citation>
    <scope>NUCLEOTIDE SEQUENCE [LARGE SCALE GENOMIC DNA]</scope>
    <source>
        <strain evidence="6 7">GL-C-18</strain>
    </source>
</reference>
<evidence type="ECO:0000313" key="6">
    <source>
        <dbReference type="EMBL" id="PSJ40653.1"/>
    </source>
</evidence>
<evidence type="ECO:0000256" key="5">
    <source>
        <dbReference type="SAM" id="Phobius"/>
    </source>
</evidence>
<feature type="transmembrane region" description="Helical" evidence="5">
    <location>
        <begin position="82"/>
        <end position="101"/>
    </location>
</feature>
<comment type="caution">
    <text evidence="6">The sequence shown here is derived from an EMBL/GenBank/DDBJ whole genome shotgun (WGS) entry which is preliminary data.</text>
</comment>
<sequence>MPPPSPPRPPSPISRPSGARWAAAAGRSDVTPAPIARLLRERSFAIAARLILTLPFWASGIAKLLDVDAAFAEAAHFALDPAWLVVTATILVQIFGSALVVADRWTWVGAGALGVFTALATIIAHPFWSMAEPVARFHERNTFLEHAGLIGGLMLAAGMTPAGRRR</sequence>
<dbReference type="OrthoDB" id="7064507at2"/>
<organism evidence="6 7">
    <name type="scientific">Allosphingosinicella deserti</name>
    <dbReference type="NCBI Taxonomy" id="2116704"/>
    <lineage>
        <taxon>Bacteria</taxon>
        <taxon>Pseudomonadati</taxon>
        <taxon>Pseudomonadota</taxon>
        <taxon>Alphaproteobacteria</taxon>
        <taxon>Sphingomonadales</taxon>
        <taxon>Sphingomonadaceae</taxon>
        <taxon>Allosphingosinicella</taxon>
    </lineage>
</organism>
<feature type="transmembrane region" description="Helical" evidence="5">
    <location>
        <begin position="44"/>
        <end position="62"/>
    </location>
</feature>
<comment type="subcellular location">
    <subcellularLocation>
        <location evidence="1">Membrane</location>
        <topology evidence="1">Multi-pass membrane protein</topology>
    </subcellularLocation>
</comment>
<protein>
    <submittedName>
        <fullName evidence="6">DoxX family protein</fullName>
    </submittedName>
</protein>
<evidence type="ECO:0000313" key="7">
    <source>
        <dbReference type="Proteomes" id="UP000241167"/>
    </source>
</evidence>
<keyword evidence="4 5" id="KW-0472">Membrane</keyword>
<accession>A0A2P7QRP7</accession>
<keyword evidence="3 5" id="KW-1133">Transmembrane helix</keyword>
<dbReference type="InterPro" id="IPR032808">
    <property type="entry name" value="DoxX"/>
</dbReference>
<proteinExistence type="predicted"/>